<comment type="catalytic activity">
    <reaction evidence="1 9 10">
        <text>[protein]-peptidylproline (omega=180) = [protein]-peptidylproline (omega=0)</text>
        <dbReference type="Rhea" id="RHEA:16237"/>
        <dbReference type="Rhea" id="RHEA-COMP:10747"/>
        <dbReference type="Rhea" id="RHEA-COMP:10748"/>
        <dbReference type="ChEBI" id="CHEBI:83833"/>
        <dbReference type="ChEBI" id="CHEBI:83834"/>
        <dbReference type="EC" id="5.2.1.8"/>
    </reaction>
</comment>
<name>A0A1B9F7L9_9BACT</name>
<dbReference type="Gene3D" id="3.10.50.40">
    <property type="match status" value="1"/>
</dbReference>
<reference evidence="12 13" key="1">
    <citation type="submission" date="2016-06" db="EMBL/GenBank/DDBJ databases">
        <title>Respiratory ammonification of nitrate coupled to the oxidation of elemental sulfur in deep-sea autotrophic thermophilic bacteria.</title>
        <authorList>
            <person name="Slobodkina G.B."/>
            <person name="Mardanov A.V."/>
            <person name="Ravin N.V."/>
            <person name="Frolova A.A."/>
            <person name="Viryasiv M.B."/>
            <person name="Chernyh N.A."/>
            <person name="Bonch-Osmolovskaya E.A."/>
            <person name="Slobodkin A.I."/>
        </authorList>
    </citation>
    <scope>NUCLEOTIDE SEQUENCE [LARGE SCALE GENOMIC DNA]</scope>
    <source>
        <strain evidence="12 13">S69</strain>
    </source>
</reference>
<evidence type="ECO:0000256" key="5">
    <source>
        <dbReference type="ARBA" id="ARBA00023110"/>
    </source>
</evidence>
<dbReference type="GO" id="GO:0042026">
    <property type="term" value="P:protein refolding"/>
    <property type="evidence" value="ECO:0007669"/>
    <property type="project" value="UniProtKB-ARBA"/>
</dbReference>
<evidence type="ECO:0000256" key="1">
    <source>
        <dbReference type="ARBA" id="ARBA00000971"/>
    </source>
</evidence>
<comment type="subcellular location">
    <subcellularLocation>
        <location evidence="2">Cytoplasm</location>
    </subcellularLocation>
</comment>
<dbReference type="GO" id="GO:0005737">
    <property type="term" value="C:cytoplasm"/>
    <property type="evidence" value="ECO:0007669"/>
    <property type="project" value="UniProtKB-SubCell"/>
</dbReference>
<dbReference type="STRING" id="1156395.DBT_0730"/>
<feature type="domain" description="PPIase FKBP-type" evidence="11">
    <location>
        <begin position="6"/>
        <end position="90"/>
    </location>
</feature>
<dbReference type="PANTHER" id="PTHR47861">
    <property type="entry name" value="FKBP-TYPE PEPTIDYL-PROLYL CIS-TRANS ISOMERASE SLYD"/>
    <property type="match status" value="1"/>
</dbReference>
<evidence type="ECO:0000256" key="3">
    <source>
        <dbReference type="ARBA" id="ARBA00006577"/>
    </source>
</evidence>
<comment type="similarity">
    <text evidence="3 10">Belongs to the FKBP-type PPIase family.</text>
</comment>
<protein>
    <recommendedName>
        <fullName evidence="10">Peptidyl-prolyl cis-trans isomerase</fullName>
        <ecNumber evidence="10">5.2.1.8</ecNumber>
    </recommendedName>
</protein>
<evidence type="ECO:0000256" key="2">
    <source>
        <dbReference type="ARBA" id="ARBA00004496"/>
    </source>
</evidence>
<dbReference type="RefSeq" id="WP_067616463.1">
    <property type="nucleotide sequence ID" value="NZ_MAGO01000003.1"/>
</dbReference>
<organism evidence="12 13">
    <name type="scientific">Dissulfuribacter thermophilus</name>
    <dbReference type="NCBI Taxonomy" id="1156395"/>
    <lineage>
        <taxon>Bacteria</taxon>
        <taxon>Pseudomonadati</taxon>
        <taxon>Thermodesulfobacteriota</taxon>
        <taxon>Dissulfuribacteria</taxon>
        <taxon>Dissulfuribacterales</taxon>
        <taxon>Dissulfuribacteraceae</taxon>
        <taxon>Dissulfuribacter</taxon>
    </lineage>
</organism>
<dbReference type="Proteomes" id="UP000093080">
    <property type="component" value="Unassembled WGS sequence"/>
</dbReference>
<dbReference type="PATRIC" id="fig|1156395.6.peg.740"/>
<dbReference type="InterPro" id="IPR046357">
    <property type="entry name" value="PPIase_dom_sf"/>
</dbReference>
<dbReference type="GO" id="GO:0003755">
    <property type="term" value="F:peptidyl-prolyl cis-trans isomerase activity"/>
    <property type="evidence" value="ECO:0007669"/>
    <property type="project" value="UniProtKB-UniRule"/>
</dbReference>
<comment type="function">
    <text evidence="8">Also involved in hydrogenase metallocenter assembly, probably by participating in the nickel insertion step. This function in hydrogenase biosynthesis requires chaperone activity and the presence of the metal-binding domain, but not PPIase activity.</text>
</comment>
<evidence type="ECO:0000313" key="12">
    <source>
        <dbReference type="EMBL" id="OCC15805.1"/>
    </source>
</evidence>
<evidence type="ECO:0000256" key="4">
    <source>
        <dbReference type="ARBA" id="ARBA00022490"/>
    </source>
</evidence>
<evidence type="ECO:0000259" key="11">
    <source>
        <dbReference type="PROSITE" id="PS50059"/>
    </source>
</evidence>
<dbReference type="EC" id="5.2.1.8" evidence="10"/>
<evidence type="ECO:0000256" key="10">
    <source>
        <dbReference type="RuleBase" id="RU003915"/>
    </source>
</evidence>
<dbReference type="OrthoDB" id="9808891at2"/>
<keyword evidence="4" id="KW-0963">Cytoplasm</keyword>
<dbReference type="EMBL" id="MAGO01000003">
    <property type="protein sequence ID" value="OCC15805.1"/>
    <property type="molecule type" value="Genomic_DNA"/>
</dbReference>
<accession>A0A1B9F7L9</accession>
<dbReference type="SUPFAM" id="SSF54534">
    <property type="entry name" value="FKBP-like"/>
    <property type="match status" value="1"/>
</dbReference>
<gene>
    <name evidence="12" type="ORF">DBT_0730</name>
</gene>
<dbReference type="AlphaFoldDB" id="A0A1B9F7L9"/>
<evidence type="ECO:0000313" key="13">
    <source>
        <dbReference type="Proteomes" id="UP000093080"/>
    </source>
</evidence>
<evidence type="ECO:0000256" key="8">
    <source>
        <dbReference type="ARBA" id="ARBA00037071"/>
    </source>
</evidence>
<dbReference type="Pfam" id="PF00254">
    <property type="entry name" value="FKBP_C"/>
    <property type="match status" value="1"/>
</dbReference>
<sequence>MKVSEDKFVTIDYTLKLSNGELVETSEGGHPFGFVFGRNQVIPGLEKGLKGLEEGDTATITVTPEEGYGQRREELLQGIPRSYFPQDADLRPGAAFQTMGPQGPVTFTIYEVQEDTVVADFNHPLAGQTLHFDIKVNEVREATPEEMQAAMGGGGSCSTDSCGTCGGGCC</sequence>
<comment type="caution">
    <text evidence="12">The sequence shown here is derived from an EMBL/GenBank/DDBJ whole genome shotgun (WGS) entry which is preliminary data.</text>
</comment>
<dbReference type="PROSITE" id="PS50059">
    <property type="entry name" value="FKBP_PPIASE"/>
    <property type="match status" value="1"/>
</dbReference>
<evidence type="ECO:0000256" key="9">
    <source>
        <dbReference type="PROSITE-ProRule" id="PRU00277"/>
    </source>
</evidence>
<proteinExistence type="inferred from homology"/>
<dbReference type="InterPro" id="IPR001179">
    <property type="entry name" value="PPIase_FKBP_dom"/>
</dbReference>
<keyword evidence="7 9" id="KW-0413">Isomerase</keyword>
<evidence type="ECO:0000256" key="7">
    <source>
        <dbReference type="ARBA" id="ARBA00023235"/>
    </source>
</evidence>
<keyword evidence="13" id="KW-1185">Reference proteome</keyword>
<evidence type="ECO:0000256" key="6">
    <source>
        <dbReference type="ARBA" id="ARBA00023186"/>
    </source>
</evidence>
<keyword evidence="5 9" id="KW-0697">Rotamase</keyword>
<dbReference type="PANTHER" id="PTHR47861:SF3">
    <property type="entry name" value="FKBP-TYPE PEPTIDYL-PROLYL CIS-TRANS ISOMERASE SLYD"/>
    <property type="match status" value="1"/>
</dbReference>
<keyword evidence="6" id="KW-0143">Chaperone</keyword>